<feature type="region of interest" description="Disordered" evidence="1">
    <location>
        <begin position="1"/>
        <end position="34"/>
    </location>
</feature>
<feature type="compositionally biased region" description="Basic and acidic residues" evidence="1">
    <location>
        <begin position="17"/>
        <end position="34"/>
    </location>
</feature>
<sequence>MSILQNADPGIGPVKTLFKENQKPSKDVTTERSPESRHYVMMWEQLHLDDDVLYLKVPLDGVSNKRLLVATLVRSNLFIKMLSLPSCSHFSVLCSRKSGLQSANIISALR</sequence>
<keyword evidence="3" id="KW-1185">Reference proteome</keyword>
<proteinExistence type="predicted"/>
<dbReference type="EMBL" id="JAIWYP010000008">
    <property type="protein sequence ID" value="KAH3787447.1"/>
    <property type="molecule type" value="Genomic_DNA"/>
</dbReference>
<name>A0A9D4IWR0_DREPO</name>
<reference evidence="2" key="1">
    <citation type="journal article" date="2019" name="bioRxiv">
        <title>The Genome of the Zebra Mussel, Dreissena polymorpha: A Resource for Invasive Species Research.</title>
        <authorList>
            <person name="McCartney M.A."/>
            <person name="Auch B."/>
            <person name="Kono T."/>
            <person name="Mallez S."/>
            <person name="Zhang Y."/>
            <person name="Obille A."/>
            <person name="Becker A."/>
            <person name="Abrahante J.E."/>
            <person name="Garbe J."/>
            <person name="Badalamenti J.P."/>
            <person name="Herman A."/>
            <person name="Mangelson H."/>
            <person name="Liachko I."/>
            <person name="Sullivan S."/>
            <person name="Sone E.D."/>
            <person name="Koren S."/>
            <person name="Silverstein K.A.T."/>
            <person name="Beckman K.B."/>
            <person name="Gohl D.M."/>
        </authorList>
    </citation>
    <scope>NUCLEOTIDE SEQUENCE</scope>
    <source>
        <strain evidence="2">Duluth1</strain>
        <tissue evidence="2">Whole animal</tissue>
    </source>
</reference>
<organism evidence="2 3">
    <name type="scientific">Dreissena polymorpha</name>
    <name type="common">Zebra mussel</name>
    <name type="synonym">Mytilus polymorpha</name>
    <dbReference type="NCBI Taxonomy" id="45954"/>
    <lineage>
        <taxon>Eukaryota</taxon>
        <taxon>Metazoa</taxon>
        <taxon>Spiralia</taxon>
        <taxon>Lophotrochozoa</taxon>
        <taxon>Mollusca</taxon>
        <taxon>Bivalvia</taxon>
        <taxon>Autobranchia</taxon>
        <taxon>Heteroconchia</taxon>
        <taxon>Euheterodonta</taxon>
        <taxon>Imparidentia</taxon>
        <taxon>Neoheterodontei</taxon>
        <taxon>Myida</taxon>
        <taxon>Dreissenoidea</taxon>
        <taxon>Dreissenidae</taxon>
        <taxon>Dreissena</taxon>
    </lineage>
</organism>
<dbReference type="AlphaFoldDB" id="A0A9D4IWR0"/>
<accession>A0A9D4IWR0</accession>
<comment type="caution">
    <text evidence="2">The sequence shown here is derived from an EMBL/GenBank/DDBJ whole genome shotgun (WGS) entry which is preliminary data.</text>
</comment>
<gene>
    <name evidence="2" type="ORF">DPMN_165571</name>
</gene>
<evidence type="ECO:0000256" key="1">
    <source>
        <dbReference type="SAM" id="MobiDB-lite"/>
    </source>
</evidence>
<evidence type="ECO:0000313" key="2">
    <source>
        <dbReference type="EMBL" id="KAH3787447.1"/>
    </source>
</evidence>
<reference evidence="2" key="2">
    <citation type="submission" date="2020-11" db="EMBL/GenBank/DDBJ databases">
        <authorList>
            <person name="McCartney M.A."/>
            <person name="Auch B."/>
            <person name="Kono T."/>
            <person name="Mallez S."/>
            <person name="Becker A."/>
            <person name="Gohl D.M."/>
            <person name="Silverstein K.A.T."/>
            <person name="Koren S."/>
            <person name="Bechman K.B."/>
            <person name="Herman A."/>
            <person name="Abrahante J.E."/>
            <person name="Garbe J."/>
        </authorList>
    </citation>
    <scope>NUCLEOTIDE SEQUENCE</scope>
    <source>
        <strain evidence="2">Duluth1</strain>
        <tissue evidence="2">Whole animal</tissue>
    </source>
</reference>
<evidence type="ECO:0000313" key="3">
    <source>
        <dbReference type="Proteomes" id="UP000828390"/>
    </source>
</evidence>
<dbReference type="Proteomes" id="UP000828390">
    <property type="component" value="Unassembled WGS sequence"/>
</dbReference>
<protein>
    <submittedName>
        <fullName evidence="2">Uncharacterized protein</fullName>
    </submittedName>
</protein>